<evidence type="ECO:0000313" key="4">
    <source>
        <dbReference type="Proteomes" id="UP000700706"/>
    </source>
</evidence>
<keyword evidence="2" id="KW-0732">Signal</keyword>
<name>A0A952KCX7_9PROT</name>
<sequence length="180" mass="19193">MGDPMRCSFILGGLAVALLLTACNTTASGSRPSASVADAGATAPSGPPGTGTVRGRGYVILPSGDMVTCAGQKILAVWSSDAEVKSGRREAICNAQGYFEFTEVPAGTWRLKTIALWRIRDTDTLQGTLLWKDSVLVRAGQETKEVVARILCCSRDASNVGWVEFFTVDMKTGRVSGRMW</sequence>
<proteinExistence type="predicted"/>
<protein>
    <recommendedName>
        <fullName evidence="5">Carboxypeptidase regulatory-like domain-containing protein</fullName>
    </recommendedName>
</protein>
<gene>
    <name evidence="3" type="ORF">JF625_01025</name>
</gene>
<comment type="caution">
    <text evidence="3">The sequence shown here is derived from an EMBL/GenBank/DDBJ whole genome shotgun (WGS) entry which is preliminary data.</text>
</comment>
<feature type="chain" id="PRO_5037946782" description="Carboxypeptidase regulatory-like domain-containing protein" evidence="2">
    <location>
        <begin position="28"/>
        <end position="180"/>
    </location>
</feature>
<dbReference type="EMBL" id="JAEKLZ010000038">
    <property type="protein sequence ID" value="MBW8723725.1"/>
    <property type="molecule type" value="Genomic_DNA"/>
</dbReference>
<dbReference type="AlphaFoldDB" id="A0A952KCX7"/>
<accession>A0A952KCX7</accession>
<feature type="signal peptide" evidence="2">
    <location>
        <begin position="1"/>
        <end position="27"/>
    </location>
</feature>
<evidence type="ECO:0008006" key="5">
    <source>
        <dbReference type="Google" id="ProtNLM"/>
    </source>
</evidence>
<reference evidence="3" key="1">
    <citation type="submission" date="2020-06" db="EMBL/GenBank/DDBJ databases">
        <title>Stable isotope informed genome-resolved metagenomics uncovers potential trophic interactions in rhizosphere soil.</title>
        <authorList>
            <person name="Starr E.P."/>
            <person name="Shi S."/>
            <person name="Blazewicz S.J."/>
            <person name="Koch B.J."/>
            <person name="Probst A.J."/>
            <person name="Hungate B.A."/>
            <person name="Pett-Ridge J."/>
            <person name="Firestone M.K."/>
            <person name="Banfield J.F."/>
        </authorList>
    </citation>
    <scope>NUCLEOTIDE SEQUENCE</scope>
    <source>
        <strain evidence="3">YM_69_17</strain>
    </source>
</reference>
<evidence type="ECO:0000256" key="2">
    <source>
        <dbReference type="SAM" id="SignalP"/>
    </source>
</evidence>
<feature type="region of interest" description="Disordered" evidence="1">
    <location>
        <begin position="31"/>
        <end position="50"/>
    </location>
</feature>
<organism evidence="3 4">
    <name type="scientific">Inquilinus limosus</name>
    <dbReference type="NCBI Taxonomy" id="171674"/>
    <lineage>
        <taxon>Bacteria</taxon>
        <taxon>Pseudomonadati</taxon>
        <taxon>Pseudomonadota</taxon>
        <taxon>Alphaproteobacteria</taxon>
        <taxon>Rhodospirillales</taxon>
        <taxon>Rhodospirillaceae</taxon>
        <taxon>Inquilinus</taxon>
    </lineage>
</organism>
<evidence type="ECO:0000313" key="3">
    <source>
        <dbReference type="EMBL" id="MBW8723725.1"/>
    </source>
</evidence>
<dbReference type="SUPFAM" id="SSF117074">
    <property type="entry name" value="Hypothetical protein PA1324"/>
    <property type="match status" value="1"/>
</dbReference>
<evidence type="ECO:0000256" key="1">
    <source>
        <dbReference type="SAM" id="MobiDB-lite"/>
    </source>
</evidence>
<dbReference type="Proteomes" id="UP000700706">
    <property type="component" value="Unassembled WGS sequence"/>
</dbReference>
<dbReference type="PROSITE" id="PS51257">
    <property type="entry name" value="PROKAR_LIPOPROTEIN"/>
    <property type="match status" value="1"/>
</dbReference>